<dbReference type="Proteomes" id="UP000789570">
    <property type="component" value="Unassembled WGS sequence"/>
</dbReference>
<gene>
    <name evidence="1" type="ORF">FCALED_LOCUS1593</name>
</gene>
<accession>A0A9N8YZC5</accession>
<dbReference type="EMBL" id="CAJVPQ010000211">
    <property type="protein sequence ID" value="CAG8457835.1"/>
    <property type="molecule type" value="Genomic_DNA"/>
</dbReference>
<name>A0A9N8YZC5_9GLOM</name>
<sequence>MRNCDESDIICKDNSEKRYEEESRRRVDDKSAVINLQVDYLKEMIESIKREKIRELHLNELLLNEKEDIINTSVKSGYKRTSKYNMAGPSNTKGSNYDVTGLSNIKKGFSCNDNLSNKYSH</sequence>
<reference evidence="1" key="1">
    <citation type="submission" date="2021-06" db="EMBL/GenBank/DDBJ databases">
        <authorList>
            <person name="Kallberg Y."/>
            <person name="Tangrot J."/>
            <person name="Rosling A."/>
        </authorList>
    </citation>
    <scope>NUCLEOTIDE SEQUENCE</scope>
    <source>
        <strain evidence="1">UK204</strain>
    </source>
</reference>
<evidence type="ECO:0000313" key="2">
    <source>
        <dbReference type="Proteomes" id="UP000789570"/>
    </source>
</evidence>
<evidence type="ECO:0000313" key="1">
    <source>
        <dbReference type="EMBL" id="CAG8457835.1"/>
    </source>
</evidence>
<proteinExistence type="predicted"/>
<organism evidence="1 2">
    <name type="scientific">Funneliformis caledonium</name>
    <dbReference type="NCBI Taxonomy" id="1117310"/>
    <lineage>
        <taxon>Eukaryota</taxon>
        <taxon>Fungi</taxon>
        <taxon>Fungi incertae sedis</taxon>
        <taxon>Mucoromycota</taxon>
        <taxon>Glomeromycotina</taxon>
        <taxon>Glomeromycetes</taxon>
        <taxon>Glomerales</taxon>
        <taxon>Glomeraceae</taxon>
        <taxon>Funneliformis</taxon>
    </lineage>
</organism>
<dbReference type="AlphaFoldDB" id="A0A9N8YZC5"/>
<keyword evidence="2" id="KW-1185">Reference proteome</keyword>
<comment type="caution">
    <text evidence="1">The sequence shown here is derived from an EMBL/GenBank/DDBJ whole genome shotgun (WGS) entry which is preliminary data.</text>
</comment>
<protein>
    <submittedName>
        <fullName evidence="1">14420_t:CDS:1</fullName>
    </submittedName>
</protein>